<organism evidence="4 5">
    <name type="scientific">Alteribacillus iranensis</name>
    <dbReference type="NCBI Taxonomy" id="930128"/>
    <lineage>
        <taxon>Bacteria</taxon>
        <taxon>Bacillati</taxon>
        <taxon>Bacillota</taxon>
        <taxon>Bacilli</taxon>
        <taxon>Bacillales</taxon>
        <taxon>Bacillaceae</taxon>
        <taxon>Alteribacillus</taxon>
    </lineage>
</organism>
<reference evidence="4 5" key="1">
    <citation type="submission" date="2016-10" db="EMBL/GenBank/DDBJ databases">
        <authorList>
            <person name="de Groot N.N."/>
        </authorList>
    </citation>
    <scope>NUCLEOTIDE SEQUENCE [LARGE SCALE GENOMIC DNA]</scope>
    <source>
        <strain evidence="4 5">DSM 23995</strain>
    </source>
</reference>
<dbReference type="InterPro" id="IPR051549">
    <property type="entry name" value="PEP_Utilizing_Enz"/>
</dbReference>
<evidence type="ECO:0000259" key="3">
    <source>
        <dbReference type="Pfam" id="PF00391"/>
    </source>
</evidence>
<dbReference type="AlphaFoldDB" id="A0A1I2F2A1"/>
<dbReference type="Proteomes" id="UP000199516">
    <property type="component" value="Unassembled WGS sequence"/>
</dbReference>
<name>A0A1I2F2A1_9BACI</name>
<keyword evidence="5" id="KW-1185">Reference proteome</keyword>
<accession>A0A1I2F2A1</accession>
<evidence type="ECO:0000256" key="2">
    <source>
        <dbReference type="ARBA" id="ARBA00022840"/>
    </source>
</evidence>
<dbReference type="STRING" id="930128.SAMN05192532_10843"/>
<dbReference type="FunFam" id="3.50.30.10:FF:000007">
    <property type="entry name" value="Phosphoenolpyruvate synthase"/>
    <property type="match status" value="1"/>
</dbReference>
<dbReference type="EMBL" id="FONT01000008">
    <property type="protein sequence ID" value="SFE99103.1"/>
    <property type="molecule type" value="Genomic_DNA"/>
</dbReference>
<dbReference type="GO" id="GO:0005524">
    <property type="term" value="F:ATP binding"/>
    <property type="evidence" value="ECO:0007669"/>
    <property type="project" value="UniProtKB-KW"/>
</dbReference>
<evidence type="ECO:0000313" key="4">
    <source>
        <dbReference type="EMBL" id="SFE99103.1"/>
    </source>
</evidence>
<dbReference type="InterPro" id="IPR036637">
    <property type="entry name" value="Phosphohistidine_dom_sf"/>
</dbReference>
<keyword evidence="4" id="KW-0808">Transferase</keyword>
<evidence type="ECO:0000256" key="1">
    <source>
        <dbReference type="ARBA" id="ARBA00022741"/>
    </source>
</evidence>
<dbReference type="InterPro" id="IPR008279">
    <property type="entry name" value="PEP-util_enz_mobile_dom"/>
</dbReference>
<keyword evidence="2" id="KW-0067">ATP-binding</keyword>
<dbReference type="Gene3D" id="3.50.30.10">
    <property type="entry name" value="Phosphohistidine domain"/>
    <property type="match status" value="1"/>
</dbReference>
<dbReference type="Pfam" id="PF00391">
    <property type="entry name" value="PEP-utilizers"/>
    <property type="match status" value="1"/>
</dbReference>
<dbReference type="GO" id="GO:0016301">
    <property type="term" value="F:kinase activity"/>
    <property type="evidence" value="ECO:0007669"/>
    <property type="project" value="UniProtKB-KW"/>
</dbReference>
<keyword evidence="1" id="KW-0547">Nucleotide-binding</keyword>
<dbReference type="PANTHER" id="PTHR43615">
    <property type="entry name" value="PHOSPHOENOLPYRUVATE SYNTHASE-RELATED"/>
    <property type="match status" value="1"/>
</dbReference>
<proteinExistence type="predicted"/>
<evidence type="ECO:0000313" key="5">
    <source>
        <dbReference type="Proteomes" id="UP000199516"/>
    </source>
</evidence>
<keyword evidence="4" id="KW-0418">Kinase</keyword>
<gene>
    <name evidence="4" type="ORF">SAMN05192532_10843</name>
</gene>
<sequence length="513" mass="58474">MYLDISHDLASPLGRKMALSMMGKNDPLMTDALRRLMKRKKFIRSLPKGKRAFTFSQDGLSSWALLYHTFKIYRANSPEIVERLITENEAANCMVADQFEKLDGSDVFAEIKADHEPFKRRLYDPRGMGMIMVGLYAAGWINRKIKKWLGEKNVADILSQSVPFNVTSEMGLALLDVADSVRPYPDVREYLERHASDETFFEGLVLREGGEIVSKVFHSFLDKYGMRCPGEIDLTRTRWHEQPTALLPIILSNIDRFEHGASGLQWENGVRNAMQKEEELIHRLKKLPGGARKAKKFSNMTRRLRHFIGYREYPKYFWVSRYFIYKQALLREADKLVKQGIIQEKHDIYYLTFQELETVVQSQDLDDRIIAERKKKNAFYETLTPPRLITSEGELLFGQYQNDDLPEGALPGNPVSSGVVEGRARVVHTIGDAEIKQGDILVTNSTDPSWTPLFLSVKGLVTEVGGLMTHGAVIAREYGLPAVVGVEQATKQIRDGQKIRVHGTDGYVELLEE</sequence>
<dbReference type="SUPFAM" id="SSF52009">
    <property type="entry name" value="Phosphohistidine domain"/>
    <property type="match status" value="1"/>
</dbReference>
<keyword evidence="4" id="KW-0670">Pyruvate</keyword>
<dbReference type="PANTHER" id="PTHR43615:SF1">
    <property type="entry name" value="PPDK_N DOMAIN-CONTAINING PROTEIN"/>
    <property type="match status" value="1"/>
</dbReference>
<feature type="domain" description="PEP-utilising enzyme mobile" evidence="3">
    <location>
        <begin position="435"/>
        <end position="506"/>
    </location>
</feature>
<protein>
    <submittedName>
        <fullName evidence="4">Pyruvate, water dikinase</fullName>
    </submittedName>
</protein>